<dbReference type="AlphaFoldDB" id="A0A077NAY1"/>
<reference evidence="1" key="1">
    <citation type="submission" date="2013-07" db="EMBL/GenBank/DDBJ databases">
        <title>Sub-species coevolution in mutualistic symbiosis.</title>
        <authorList>
            <person name="Murfin K."/>
            <person name="Klassen J."/>
            <person name="Lee M."/>
            <person name="Forst S."/>
            <person name="Stock P."/>
            <person name="Goodrich-Blair H."/>
        </authorList>
    </citation>
    <scope>NUCLEOTIDE SEQUENCE [LARGE SCALE GENOMIC DNA]</scope>
    <source>
        <strain evidence="1">Puntauvense</strain>
    </source>
</reference>
<protein>
    <submittedName>
        <fullName evidence="1">Uncharacterized protein</fullName>
    </submittedName>
</protein>
<name>A0A077NAY1_XENBV</name>
<accession>A0A077NAY1</accession>
<dbReference type="Proteomes" id="UP000028511">
    <property type="component" value="Unassembled WGS sequence"/>
</dbReference>
<dbReference type="EMBL" id="CBSW010000290">
    <property type="protein sequence ID" value="CDG99226.1"/>
    <property type="molecule type" value="Genomic_DNA"/>
</dbReference>
<organism evidence="1">
    <name type="scientific">Xenorhabdus bovienii str. puntauvense</name>
    <dbReference type="NCBI Taxonomy" id="1398201"/>
    <lineage>
        <taxon>Bacteria</taxon>
        <taxon>Pseudomonadati</taxon>
        <taxon>Pseudomonadota</taxon>
        <taxon>Gammaproteobacteria</taxon>
        <taxon>Enterobacterales</taxon>
        <taxon>Morganellaceae</taxon>
        <taxon>Xenorhabdus</taxon>
    </lineage>
</organism>
<evidence type="ECO:0000313" key="1">
    <source>
        <dbReference type="EMBL" id="CDG99226.1"/>
    </source>
</evidence>
<comment type="caution">
    <text evidence="1">The sequence shown here is derived from an EMBL/GenBank/DDBJ whole genome shotgun (WGS) entry which is preliminary data.</text>
</comment>
<proteinExistence type="predicted"/>
<sequence>MASGKIETPMPGMGAIALPAINALRIYTDVYFRATKKQTCAIYQPINRN</sequence>
<gene>
    <name evidence="1" type="ORF">XBP1_820005</name>
</gene>
<dbReference type="HOGENOM" id="CLU_3142265_0_0_6"/>